<dbReference type="InterPro" id="IPR032329">
    <property type="entry name" value="DUF4855"/>
</dbReference>
<reference evidence="3" key="1">
    <citation type="journal article" date="2019" name="Int. J. Syst. Evol. Microbiol.">
        <title>The Global Catalogue of Microorganisms (GCM) 10K type strain sequencing project: providing services to taxonomists for standard genome sequencing and annotation.</title>
        <authorList>
            <consortium name="The Broad Institute Genomics Platform"/>
            <consortium name="The Broad Institute Genome Sequencing Center for Infectious Disease"/>
            <person name="Wu L."/>
            <person name="Ma J."/>
        </authorList>
    </citation>
    <scope>NUCLEOTIDE SEQUENCE [LARGE SCALE GENOMIC DNA]</scope>
    <source>
        <strain evidence="3">JCM 18657</strain>
    </source>
</reference>
<accession>A0ABW2V7G9</accession>
<comment type="caution">
    <text evidence="2">The sequence shown here is derived from an EMBL/GenBank/DDBJ whole genome shotgun (WGS) entry which is preliminary data.</text>
</comment>
<dbReference type="SUPFAM" id="SSF49785">
    <property type="entry name" value="Galactose-binding domain-like"/>
    <property type="match status" value="2"/>
</dbReference>
<evidence type="ECO:0000313" key="3">
    <source>
        <dbReference type="Proteomes" id="UP001596528"/>
    </source>
</evidence>
<dbReference type="Gene3D" id="2.60.120.430">
    <property type="entry name" value="Galactose-binding lectin"/>
    <property type="match status" value="2"/>
</dbReference>
<feature type="chain" id="PRO_5045182169" evidence="1">
    <location>
        <begin position="27"/>
        <end position="708"/>
    </location>
</feature>
<sequence>MRMWRMVSAVVAVAMMAFLFPAKSEAAYFPPGSPGAGGMEDIVLIYSGYYNPANYGGEDISAWPEEQFKPYTAFLNEQGQREAVFFRDYLFLGLNGPNGRSYHRETDPAKSGLKADWDWFLNRIFTSEMKQLKALNEQTKATANALGQPGLRNNVVIMVPFANSNVTQFGDIDGDGVSENLTTLSGRKKVTRWYIDQAVSRFNQAGYSHLTLKGFYWLKEDLDTTIADEVNLVKDTASYIHGKGNYVFCWIPWSQAYAATQWAQYGFDFAILQPNHFVNRDDTTTPETIKNSAAKSANAGMGVEIEFDGQIFRSDKYRERFYDYLNGGVEYGYMNNSILGYYQDVRGMYELYRNNLTGYRIYKDLYNFVKGTYLTDREVSTMLNPFESTRFPSSSSVTTATASSPHVQGNASMQASFGLYATSVLTGNYGSDFTIRNWSGFDTFRIDVYNPQTVQGAVTVIVGDANGNQHYRYASLYRSSWTTVRIPISDLAAGANGSPEEPGTVPIDVRNIAYIKLVQRNNGNYLPLPNTYYFDNMRLVEHDGVRLNDLEWQTFGTNGSVTLTKTSTTIREQNTAMQANFGLYSTSIASLQAPAHFKETDWRNQQAFKADIYNPNGSAMNLGIKFTDSTNLTYYKRVTLQPGKWNTVQVNLADVAAGANGTPGEGTSSALNLQHIKQVDFYQRNNGDYLALPNHLYIDNIRLGVWEP</sequence>
<feature type="signal peptide" evidence="1">
    <location>
        <begin position="1"/>
        <end position="26"/>
    </location>
</feature>
<proteinExistence type="predicted"/>
<keyword evidence="1" id="KW-0732">Signal</keyword>
<gene>
    <name evidence="2" type="ORF">ACFQWB_09970</name>
</gene>
<dbReference type="RefSeq" id="WP_170209538.1">
    <property type="nucleotide sequence ID" value="NZ_JBHTGQ010000021.1"/>
</dbReference>
<dbReference type="InterPro" id="IPR008979">
    <property type="entry name" value="Galactose-bd-like_sf"/>
</dbReference>
<protein>
    <submittedName>
        <fullName evidence="2">DUF4855 domain-containing protein</fullName>
    </submittedName>
</protein>
<keyword evidence="3" id="KW-1185">Reference proteome</keyword>
<dbReference type="Pfam" id="PF16147">
    <property type="entry name" value="DUF4855"/>
    <property type="match status" value="1"/>
</dbReference>
<evidence type="ECO:0000256" key="1">
    <source>
        <dbReference type="SAM" id="SignalP"/>
    </source>
</evidence>
<dbReference type="Proteomes" id="UP001596528">
    <property type="component" value="Unassembled WGS sequence"/>
</dbReference>
<dbReference type="EMBL" id="JBHTGQ010000021">
    <property type="protein sequence ID" value="MFC7750253.1"/>
    <property type="molecule type" value="Genomic_DNA"/>
</dbReference>
<organism evidence="2 3">
    <name type="scientific">Paenibacillus thermoaerophilus</name>
    <dbReference type="NCBI Taxonomy" id="1215385"/>
    <lineage>
        <taxon>Bacteria</taxon>
        <taxon>Bacillati</taxon>
        <taxon>Bacillota</taxon>
        <taxon>Bacilli</taxon>
        <taxon>Bacillales</taxon>
        <taxon>Paenibacillaceae</taxon>
        <taxon>Paenibacillus</taxon>
    </lineage>
</organism>
<name>A0ABW2V7G9_9BACL</name>
<evidence type="ECO:0000313" key="2">
    <source>
        <dbReference type="EMBL" id="MFC7750253.1"/>
    </source>
</evidence>